<keyword evidence="2" id="KW-1185">Reference proteome</keyword>
<name>A0A3L6Q8S2_PANMI</name>
<dbReference type="AlphaFoldDB" id="A0A3L6Q8S2"/>
<accession>A0A3L6Q8S2</accession>
<sequence length="95" mass="10362">MVAPSDEPTDNVPVVDTQRYPMDDITMQTACYSVVTVEQILDAGGENENLELDFIGGDGEWTLGEALHIAFYGAKSSSNLLGIHVQRLPKILLLL</sequence>
<protein>
    <submittedName>
        <fullName evidence="1">Uncharacterized protein</fullName>
    </submittedName>
</protein>
<proteinExistence type="predicted"/>
<comment type="caution">
    <text evidence="1">The sequence shown here is derived from an EMBL/GenBank/DDBJ whole genome shotgun (WGS) entry which is preliminary data.</text>
</comment>
<dbReference type="Proteomes" id="UP000275267">
    <property type="component" value="Unassembled WGS sequence"/>
</dbReference>
<evidence type="ECO:0000313" key="1">
    <source>
        <dbReference type="EMBL" id="RLM74999.1"/>
    </source>
</evidence>
<evidence type="ECO:0000313" key="2">
    <source>
        <dbReference type="Proteomes" id="UP000275267"/>
    </source>
</evidence>
<gene>
    <name evidence="1" type="ORF">C2845_PM15G02730</name>
</gene>
<reference evidence="2" key="1">
    <citation type="journal article" date="2019" name="Nat. Commun.">
        <title>The genome of broomcorn millet.</title>
        <authorList>
            <person name="Zou C."/>
            <person name="Miki D."/>
            <person name="Li D."/>
            <person name="Tang Q."/>
            <person name="Xiao L."/>
            <person name="Rajput S."/>
            <person name="Deng P."/>
            <person name="Jia W."/>
            <person name="Huang R."/>
            <person name="Zhang M."/>
            <person name="Sun Y."/>
            <person name="Hu J."/>
            <person name="Fu X."/>
            <person name="Schnable P.S."/>
            <person name="Li F."/>
            <person name="Zhang H."/>
            <person name="Feng B."/>
            <person name="Zhu X."/>
            <person name="Liu R."/>
            <person name="Schnable J.C."/>
            <person name="Zhu J.-K."/>
            <person name="Zhang H."/>
        </authorList>
    </citation>
    <scope>NUCLEOTIDE SEQUENCE [LARGE SCALE GENOMIC DNA]</scope>
</reference>
<organism evidence="1 2">
    <name type="scientific">Panicum miliaceum</name>
    <name type="common">Proso millet</name>
    <name type="synonym">Broomcorn millet</name>
    <dbReference type="NCBI Taxonomy" id="4540"/>
    <lineage>
        <taxon>Eukaryota</taxon>
        <taxon>Viridiplantae</taxon>
        <taxon>Streptophyta</taxon>
        <taxon>Embryophyta</taxon>
        <taxon>Tracheophyta</taxon>
        <taxon>Spermatophyta</taxon>
        <taxon>Magnoliopsida</taxon>
        <taxon>Liliopsida</taxon>
        <taxon>Poales</taxon>
        <taxon>Poaceae</taxon>
        <taxon>PACMAD clade</taxon>
        <taxon>Panicoideae</taxon>
        <taxon>Panicodae</taxon>
        <taxon>Paniceae</taxon>
        <taxon>Panicinae</taxon>
        <taxon>Panicum</taxon>
        <taxon>Panicum sect. Panicum</taxon>
    </lineage>
</organism>
<dbReference type="EMBL" id="PQIB02000013">
    <property type="protein sequence ID" value="RLM74999.1"/>
    <property type="molecule type" value="Genomic_DNA"/>
</dbReference>